<dbReference type="PANTHER" id="PTHR12815">
    <property type="entry name" value="SORTING AND ASSEMBLY MACHINERY SAMM50 PROTEIN FAMILY MEMBER"/>
    <property type="match status" value="1"/>
</dbReference>
<dbReference type="AlphaFoldDB" id="A0ABD3CGF7"/>
<organism evidence="1 2">
    <name type="scientific">Castilleja foliolosa</name>
    <dbReference type="NCBI Taxonomy" id="1961234"/>
    <lineage>
        <taxon>Eukaryota</taxon>
        <taxon>Viridiplantae</taxon>
        <taxon>Streptophyta</taxon>
        <taxon>Embryophyta</taxon>
        <taxon>Tracheophyta</taxon>
        <taxon>Spermatophyta</taxon>
        <taxon>Magnoliopsida</taxon>
        <taxon>eudicotyledons</taxon>
        <taxon>Gunneridae</taxon>
        <taxon>Pentapetalae</taxon>
        <taxon>asterids</taxon>
        <taxon>lamiids</taxon>
        <taxon>Lamiales</taxon>
        <taxon>Orobanchaceae</taxon>
        <taxon>Pedicularideae</taxon>
        <taxon>Castillejinae</taxon>
        <taxon>Castilleja</taxon>
    </lineage>
</organism>
<dbReference type="InterPro" id="IPR039910">
    <property type="entry name" value="D15-like"/>
</dbReference>
<accession>A0ABD3CGF7</accession>
<evidence type="ECO:0000313" key="1">
    <source>
        <dbReference type="EMBL" id="KAL3628404.1"/>
    </source>
</evidence>
<gene>
    <name evidence="1" type="ORF">CASFOL_027450</name>
</gene>
<dbReference type="EMBL" id="JAVIJP010000036">
    <property type="protein sequence ID" value="KAL3628404.1"/>
    <property type="molecule type" value="Genomic_DNA"/>
</dbReference>
<dbReference type="Gene3D" id="3.10.20.310">
    <property type="entry name" value="membrane protein fhac"/>
    <property type="match status" value="1"/>
</dbReference>
<dbReference type="PANTHER" id="PTHR12815:SF42">
    <property type="entry name" value="BACTERIAL SURFACE ANTIGEN (D15) DOMAIN-CONTAINING PROTEIN"/>
    <property type="match status" value="1"/>
</dbReference>
<sequence length="142" mass="15933">MGNICDGNTNIKIIQRALANEVAVGRVFTERAYAQARNNILSLNIFSSPQFKVEPDDENGSITAEILLQEKQRIWSDVKTDWNIYPGRFGIPTIDLLRPGATIECGHCNIKGLGRSLKGAMKVAYLFDPEDDIDFNFDYTHP</sequence>
<comment type="caution">
    <text evidence="1">The sequence shown here is derived from an EMBL/GenBank/DDBJ whole genome shotgun (WGS) entry which is preliminary data.</text>
</comment>
<keyword evidence="2" id="KW-1185">Reference proteome</keyword>
<name>A0ABD3CGF7_9LAMI</name>
<dbReference type="Proteomes" id="UP001632038">
    <property type="component" value="Unassembled WGS sequence"/>
</dbReference>
<protein>
    <submittedName>
        <fullName evidence="1">Translocon at the outer envelope membrane of chloroplasts 75-III</fullName>
    </submittedName>
</protein>
<evidence type="ECO:0000313" key="2">
    <source>
        <dbReference type="Proteomes" id="UP001632038"/>
    </source>
</evidence>
<reference evidence="2" key="1">
    <citation type="journal article" date="2024" name="IScience">
        <title>Strigolactones Initiate the Formation of Haustorium-like Structures in Castilleja.</title>
        <authorList>
            <person name="Buerger M."/>
            <person name="Peterson D."/>
            <person name="Chory J."/>
        </authorList>
    </citation>
    <scope>NUCLEOTIDE SEQUENCE [LARGE SCALE GENOMIC DNA]</scope>
</reference>
<proteinExistence type="predicted"/>